<reference evidence="3 4" key="1">
    <citation type="journal article" date="2018" name="Emerg. Microbes Infect.">
        <title>Genomic analysis of oral Campylobacter concisus strains identified a potential bacterial molecular marker associated with active Crohn's disease.</title>
        <authorList>
            <person name="Liu F."/>
            <person name="Ma R."/>
            <person name="Tay C.Y.A."/>
            <person name="Octavia S."/>
            <person name="Lan R."/>
            <person name="Chung H.K.L."/>
            <person name="Riordan S.M."/>
            <person name="Grimm M.C."/>
            <person name="Leong R.W."/>
            <person name="Tanaka M.M."/>
            <person name="Connor S."/>
            <person name="Zhang L."/>
        </authorList>
    </citation>
    <scope>NUCLEOTIDE SEQUENCE [LARGE SCALE GENOMIC DNA]</scope>
    <source>
        <strain evidence="3 4">P1CDO2</strain>
    </source>
</reference>
<dbReference type="Gene3D" id="1.20.141.10">
    <property type="entry name" value="Chitosanase, subunit A, domain 1"/>
    <property type="match status" value="1"/>
</dbReference>
<proteinExistence type="predicted"/>
<evidence type="ECO:0000259" key="2">
    <source>
        <dbReference type="Pfam" id="PF09374"/>
    </source>
</evidence>
<dbReference type="EMBL" id="CP060707">
    <property type="protein sequence ID" value="QPH90187.1"/>
    <property type="molecule type" value="Genomic_DNA"/>
</dbReference>
<sequence>MRLEFSSPSLALHKNETENGLTFFGIYECAHPNFKGWELVKQVLKGKSLKEASVTLYNNSDLVALVYEFYKREFWDKMRLDEVESDLKASEIFVFGVNVGTKVAIKLTQTLLNVAVDGVMGTQTLNALNAYDEDKFNVEFDSYEIAYYASLVSKNPKLKIYTNGWKNRALAI</sequence>
<evidence type="ECO:0000259" key="1">
    <source>
        <dbReference type="Pfam" id="PF05838"/>
    </source>
</evidence>
<dbReference type="InterPro" id="IPR018537">
    <property type="entry name" value="Peptidoglycan-bd_3"/>
</dbReference>
<evidence type="ECO:0000313" key="3">
    <source>
        <dbReference type="EMBL" id="QPH90187.1"/>
    </source>
</evidence>
<accession>A0A7S9WR41</accession>
<dbReference type="InterPro" id="IPR023346">
    <property type="entry name" value="Lysozyme-like_dom_sf"/>
</dbReference>
<dbReference type="SUPFAM" id="SSF53955">
    <property type="entry name" value="Lysozyme-like"/>
    <property type="match status" value="1"/>
</dbReference>
<feature type="domain" description="Peptidoglycan binding" evidence="2">
    <location>
        <begin position="104"/>
        <end position="169"/>
    </location>
</feature>
<name>A0A7S9WR41_9BACT</name>
<gene>
    <name evidence="3" type="ORF">CVT00_01185</name>
</gene>
<dbReference type="Proteomes" id="UP000594508">
    <property type="component" value="Chromosome"/>
</dbReference>
<dbReference type="Pfam" id="PF09374">
    <property type="entry name" value="PG_binding_3"/>
    <property type="match status" value="1"/>
</dbReference>
<dbReference type="AlphaFoldDB" id="A0A7S9WR41"/>
<evidence type="ECO:0000313" key="4">
    <source>
        <dbReference type="Proteomes" id="UP000594508"/>
    </source>
</evidence>
<feature type="domain" description="TtsA-like Glycoside hydrolase family 108" evidence="1">
    <location>
        <begin position="20"/>
        <end position="100"/>
    </location>
</feature>
<organism evidence="3 4">
    <name type="scientific">Campylobacter concisus</name>
    <dbReference type="NCBI Taxonomy" id="199"/>
    <lineage>
        <taxon>Bacteria</taxon>
        <taxon>Pseudomonadati</taxon>
        <taxon>Campylobacterota</taxon>
        <taxon>Epsilonproteobacteria</taxon>
        <taxon>Campylobacterales</taxon>
        <taxon>Campylobacteraceae</taxon>
        <taxon>Campylobacter</taxon>
    </lineage>
</organism>
<dbReference type="Pfam" id="PF05838">
    <property type="entry name" value="Glyco_hydro_108"/>
    <property type="match status" value="1"/>
</dbReference>
<protein>
    <submittedName>
        <fullName evidence="3">Peptidoglycan domain protein</fullName>
    </submittedName>
</protein>
<dbReference type="InterPro" id="IPR008565">
    <property type="entry name" value="TtsA-like_GH18_dom"/>
</dbReference>